<dbReference type="PROSITE" id="PS50249">
    <property type="entry name" value="MPN"/>
    <property type="match status" value="1"/>
</dbReference>
<evidence type="ECO:0000313" key="7">
    <source>
        <dbReference type="EMBL" id="PGG89723.1"/>
    </source>
</evidence>
<comment type="caution">
    <text evidence="7">The sequence shown here is derived from an EMBL/GenBank/DDBJ whole genome shotgun (WGS) entry which is preliminary data.</text>
</comment>
<proteinExistence type="inferred from homology"/>
<reference evidence="7 8" key="1">
    <citation type="submission" date="2017-09" db="EMBL/GenBank/DDBJ databases">
        <title>Large-scale bioinformatics analysis of Bacillus genomes uncovers conserved roles of natural products in bacterial physiology.</title>
        <authorList>
            <consortium name="Agbiome Team Llc"/>
            <person name="Bleich R.M."/>
            <person name="Grubbs K.J."/>
            <person name="Santa Maria K.C."/>
            <person name="Allen S.E."/>
            <person name="Farag S."/>
            <person name="Shank E.A."/>
            <person name="Bowers A."/>
        </authorList>
    </citation>
    <scope>NUCLEOTIDE SEQUENCE [LARGE SCALE GENOMIC DNA]</scope>
    <source>
        <strain evidence="7 8">AFS094862</strain>
    </source>
</reference>
<dbReference type="GO" id="GO:0006508">
    <property type="term" value="P:proteolysis"/>
    <property type="evidence" value="ECO:0007669"/>
    <property type="project" value="UniProtKB-KW"/>
</dbReference>
<protein>
    <submittedName>
        <fullName evidence="7">DNA repair protein</fullName>
    </submittedName>
</protein>
<dbReference type="Proteomes" id="UP000225320">
    <property type="component" value="Unassembled WGS sequence"/>
</dbReference>
<accession>A0A2B5CCV5</accession>
<dbReference type="PANTHER" id="PTHR30471">
    <property type="entry name" value="DNA REPAIR PROTEIN RADC"/>
    <property type="match status" value="1"/>
</dbReference>
<name>A0A2B5CCV5_9BACI</name>
<evidence type="ECO:0000256" key="6">
    <source>
        <dbReference type="ARBA" id="ARBA00023049"/>
    </source>
</evidence>
<dbReference type="EMBL" id="NVOI01000066">
    <property type="protein sequence ID" value="PGG89723.1"/>
    <property type="molecule type" value="Genomic_DNA"/>
</dbReference>
<evidence type="ECO:0000256" key="3">
    <source>
        <dbReference type="ARBA" id="ARBA00022723"/>
    </source>
</evidence>
<comment type="similarity">
    <text evidence="1">Belongs to the UPF0758 family.</text>
</comment>
<dbReference type="InterPro" id="IPR025657">
    <property type="entry name" value="RadC_JAB"/>
</dbReference>
<dbReference type="GO" id="GO:0046872">
    <property type="term" value="F:metal ion binding"/>
    <property type="evidence" value="ECO:0007669"/>
    <property type="project" value="UniProtKB-KW"/>
</dbReference>
<keyword evidence="3" id="KW-0479">Metal-binding</keyword>
<keyword evidence="6" id="KW-0482">Metalloprotease</keyword>
<dbReference type="AlphaFoldDB" id="A0A2B5CCV5"/>
<evidence type="ECO:0000256" key="1">
    <source>
        <dbReference type="ARBA" id="ARBA00010243"/>
    </source>
</evidence>
<evidence type="ECO:0000256" key="5">
    <source>
        <dbReference type="ARBA" id="ARBA00022833"/>
    </source>
</evidence>
<keyword evidence="2" id="KW-0645">Protease</keyword>
<gene>
    <name evidence="7" type="ORF">CON73_17750</name>
</gene>
<dbReference type="InterPro" id="IPR001405">
    <property type="entry name" value="UPF0758"/>
</dbReference>
<dbReference type="RefSeq" id="WP_098072060.1">
    <property type="nucleotide sequence ID" value="NZ_NUCI01000191.1"/>
</dbReference>
<evidence type="ECO:0000256" key="4">
    <source>
        <dbReference type="ARBA" id="ARBA00022801"/>
    </source>
</evidence>
<sequence length="150" mass="16819">MGKKIMVQSVKLGKESNRIYDLETKRINSPEDAAHFKKIIFDIESIPHEVFGVFNLNTKNDIIGCSIVFQGTVDASLVNPRETFQTAILNNASSIICFHNHLSGHSIESREDIEATRRLKECGDIIGIRLLDHIIIGDSNFASLRRKGII</sequence>
<dbReference type="GO" id="GO:0008237">
    <property type="term" value="F:metallopeptidase activity"/>
    <property type="evidence" value="ECO:0007669"/>
    <property type="project" value="UniProtKB-KW"/>
</dbReference>
<dbReference type="Pfam" id="PF04002">
    <property type="entry name" value="RadC"/>
    <property type="match status" value="1"/>
</dbReference>
<dbReference type="Gene3D" id="3.40.140.10">
    <property type="entry name" value="Cytidine Deaminase, domain 2"/>
    <property type="match status" value="1"/>
</dbReference>
<evidence type="ECO:0000256" key="2">
    <source>
        <dbReference type="ARBA" id="ARBA00022670"/>
    </source>
</evidence>
<dbReference type="InterPro" id="IPR037518">
    <property type="entry name" value="MPN"/>
</dbReference>
<keyword evidence="5" id="KW-0862">Zinc</keyword>
<dbReference type="CDD" id="cd08071">
    <property type="entry name" value="MPN_DUF2466"/>
    <property type="match status" value="1"/>
</dbReference>
<dbReference type="PANTHER" id="PTHR30471:SF3">
    <property type="entry name" value="UPF0758 PROTEIN YEES-RELATED"/>
    <property type="match status" value="1"/>
</dbReference>
<evidence type="ECO:0000313" key="8">
    <source>
        <dbReference type="Proteomes" id="UP000225320"/>
    </source>
</evidence>
<keyword evidence="4" id="KW-0378">Hydrolase</keyword>
<organism evidence="7 8">
    <name type="scientific">Bacillus toyonensis</name>
    <dbReference type="NCBI Taxonomy" id="155322"/>
    <lineage>
        <taxon>Bacteria</taxon>
        <taxon>Bacillati</taxon>
        <taxon>Bacillota</taxon>
        <taxon>Bacilli</taxon>
        <taxon>Bacillales</taxon>
        <taxon>Bacillaceae</taxon>
        <taxon>Bacillus</taxon>
        <taxon>Bacillus cereus group</taxon>
    </lineage>
</organism>